<dbReference type="InterPro" id="IPR007434">
    <property type="entry name" value="FemAB-like"/>
</dbReference>
<dbReference type="Gene3D" id="3.40.630.30">
    <property type="match status" value="1"/>
</dbReference>
<keyword evidence="2" id="KW-1185">Reference proteome</keyword>
<gene>
    <name evidence="1" type="ORF">FC756_19745</name>
</gene>
<dbReference type="InterPro" id="IPR016181">
    <property type="entry name" value="Acyl_CoA_acyltransferase"/>
</dbReference>
<dbReference type="Pfam" id="PF04339">
    <property type="entry name" value="FemAB_like"/>
    <property type="match status" value="1"/>
</dbReference>
<dbReference type="AlphaFoldDB" id="A0A4U2YGF6"/>
<dbReference type="PANTHER" id="PTHR47017">
    <property type="entry name" value="ACYL-COA"/>
    <property type="match status" value="1"/>
</dbReference>
<dbReference type="PANTHER" id="PTHR47017:SF1">
    <property type="entry name" value="ACYL-COA"/>
    <property type="match status" value="1"/>
</dbReference>
<evidence type="ECO:0000313" key="1">
    <source>
        <dbReference type="EMBL" id="TKI60058.1"/>
    </source>
</evidence>
<organism evidence="1 2">
    <name type="scientific">Lysinibacillus mangiferihumi</name>
    <dbReference type="NCBI Taxonomy" id="1130819"/>
    <lineage>
        <taxon>Bacteria</taxon>
        <taxon>Bacillati</taxon>
        <taxon>Bacillota</taxon>
        <taxon>Bacilli</taxon>
        <taxon>Bacillales</taxon>
        <taxon>Bacillaceae</taxon>
        <taxon>Lysinibacillus</taxon>
    </lineage>
</organism>
<dbReference type="Proteomes" id="UP000308744">
    <property type="component" value="Unassembled WGS sequence"/>
</dbReference>
<dbReference type="SUPFAM" id="SSF55729">
    <property type="entry name" value="Acyl-CoA N-acyltransferases (Nat)"/>
    <property type="match status" value="1"/>
</dbReference>
<comment type="caution">
    <text evidence="1">The sequence shown here is derived from an EMBL/GenBank/DDBJ whole genome shotgun (WGS) entry which is preliminary data.</text>
</comment>
<dbReference type="EMBL" id="SZPU01000085">
    <property type="protein sequence ID" value="TKI60058.1"/>
    <property type="molecule type" value="Genomic_DNA"/>
</dbReference>
<reference evidence="1 2" key="1">
    <citation type="submission" date="2019-04" db="EMBL/GenBank/DDBJ databases">
        <title>Lysinibacillus genome sequencing.</title>
        <authorList>
            <person name="Dunlap C."/>
        </authorList>
    </citation>
    <scope>NUCLEOTIDE SEQUENCE [LARGE SCALE GENOMIC DNA]</scope>
    <source>
        <strain evidence="1 2">CCTCC AB 2010389</strain>
    </source>
</reference>
<proteinExistence type="predicted"/>
<sequence length="434" mass="50336">MENRKNDELLIKLESFISKKIEINGFIGRSYKRIREISSVDLKKMFPEQFWSSIQWLSYIENTLDTHLLYLVIEDENNNLMGIIPCQIVTDSKGLLFYNLPRSFTKGGNFGNLDFLNLQQLQALKEYQIKLENENLYPSLIAAIPNSYCGILINPDIATNERKSVLKALMYFFNILAEHIDSKIHGLCYIPEHIYGDINEHLPEGYCKLTVGADSVLSIPWLSFDEYLMNFNDKRRNKIRREIKEFKSSGLKVEVLCGAQALSEDLIKLQLSLRSKYGHGGDPEKLSKSFQIMKDYLDDSIVVFNAILKDEIVGFVLFFRQDNKMYAHLSGFDYEKLVNAFCYPNLCFYEPIKYAINEGINQIYYGLSSYEAKVRRGCELVELGAYISFNTKIRNNAILEEISELLSFSEKQQLNHFHEMVSKPKNTKIGRYYL</sequence>
<dbReference type="RefSeq" id="WP_107896500.1">
    <property type="nucleotide sequence ID" value="NZ_PYWM01000021.1"/>
</dbReference>
<keyword evidence="1" id="KW-0808">Transferase</keyword>
<name>A0A4U2YGF6_9BACI</name>
<dbReference type="GO" id="GO:0016740">
    <property type="term" value="F:transferase activity"/>
    <property type="evidence" value="ECO:0007669"/>
    <property type="project" value="UniProtKB-KW"/>
</dbReference>
<evidence type="ECO:0000313" key="2">
    <source>
        <dbReference type="Proteomes" id="UP000308744"/>
    </source>
</evidence>
<accession>A0A4U2YGF6</accession>
<protein>
    <submittedName>
        <fullName evidence="1">GNAT family N-acetyltransferase</fullName>
    </submittedName>
</protein>